<dbReference type="EMBL" id="VWPV01007076">
    <property type="protein sequence ID" value="NWH58208.1"/>
    <property type="molecule type" value="Genomic_DNA"/>
</dbReference>
<proteinExistence type="predicted"/>
<sequence>MSGALMLLCIIFSVSIVQKYYSSVAACKCKEHEIKHMCRYHGRQAGEREPKLSKEETRKASKDVYIEVSPGTYCVTATSEGMVKQTHVVDVSAGESVDLTFVL</sequence>
<dbReference type="AlphaFoldDB" id="A0A7K4IYT5"/>
<dbReference type="PANTHER" id="PTHR14330">
    <property type="entry name" value="A-KINASE-INTERACTING PROTEIN 1"/>
    <property type="match status" value="1"/>
</dbReference>
<feature type="chain" id="PRO_5029867382" evidence="1">
    <location>
        <begin position="20"/>
        <end position="103"/>
    </location>
</feature>
<dbReference type="InterPro" id="IPR033214">
    <property type="entry name" value="AKIP1"/>
</dbReference>
<dbReference type="GO" id="GO:1901222">
    <property type="term" value="P:regulation of non-canonical NF-kappaB signal transduction"/>
    <property type="evidence" value="ECO:0007669"/>
    <property type="project" value="InterPro"/>
</dbReference>
<dbReference type="GO" id="GO:0005654">
    <property type="term" value="C:nucleoplasm"/>
    <property type="evidence" value="ECO:0007669"/>
    <property type="project" value="TreeGrafter"/>
</dbReference>
<protein>
    <submittedName>
        <fullName evidence="2">AKIP1 protein</fullName>
    </submittedName>
</protein>
<dbReference type="PANTHER" id="PTHR14330:SF2">
    <property type="entry name" value="A-KINASE-INTERACTING PROTEIN 1"/>
    <property type="match status" value="1"/>
</dbReference>
<accession>A0A7K4IYT5</accession>
<keyword evidence="3" id="KW-1185">Reference proteome</keyword>
<feature type="signal peptide" evidence="1">
    <location>
        <begin position="1"/>
        <end position="19"/>
    </location>
</feature>
<organism evidence="2 3">
    <name type="scientific">Geococcyx californianus</name>
    <name type="common">Greater roadrunner</name>
    <name type="synonym">Saurothera californiana</name>
    <dbReference type="NCBI Taxonomy" id="8947"/>
    <lineage>
        <taxon>Eukaryota</taxon>
        <taxon>Metazoa</taxon>
        <taxon>Chordata</taxon>
        <taxon>Craniata</taxon>
        <taxon>Vertebrata</taxon>
        <taxon>Euteleostomi</taxon>
        <taxon>Archelosauria</taxon>
        <taxon>Archosauria</taxon>
        <taxon>Dinosauria</taxon>
        <taxon>Saurischia</taxon>
        <taxon>Theropoda</taxon>
        <taxon>Coelurosauria</taxon>
        <taxon>Aves</taxon>
        <taxon>Neognathae</taxon>
        <taxon>Neoaves</taxon>
        <taxon>Otidimorphae</taxon>
        <taxon>Cuculiformes</taxon>
        <taxon>Neomorphidae</taxon>
        <taxon>Geococcyx</taxon>
    </lineage>
</organism>
<comment type="caution">
    <text evidence="2">The sequence shown here is derived from an EMBL/GenBank/DDBJ whole genome shotgun (WGS) entry which is preliminary data.</text>
</comment>
<keyword evidence="1" id="KW-0732">Signal</keyword>
<evidence type="ECO:0000313" key="2">
    <source>
        <dbReference type="EMBL" id="NWH58208.1"/>
    </source>
</evidence>
<gene>
    <name evidence="2" type="primary">Akip1</name>
    <name evidence="2" type="ORF">GEOCAL_R14269</name>
</gene>
<dbReference type="OrthoDB" id="5945634at2759"/>
<feature type="non-terminal residue" evidence="2">
    <location>
        <position position="103"/>
    </location>
</feature>
<feature type="non-terminal residue" evidence="2">
    <location>
        <position position="1"/>
    </location>
</feature>
<evidence type="ECO:0000256" key="1">
    <source>
        <dbReference type="SAM" id="SignalP"/>
    </source>
</evidence>
<dbReference type="Gene3D" id="2.60.40.1120">
    <property type="entry name" value="Carboxypeptidase-like, regulatory domain"/>
    <property type="match status" value="1"/>
</dbReference>
<name>A0A7K4IYT5_GEOCA</name>
<dbReference type="Proteomes" id="UP000531151">
    <property type="component" value="Unassembled WGS sequence"/>
</dbReference>
<evidence type="ECO:0000313" key="3">
    <source>
        <dbReference type="Proteomes" id="UP000531151"/>
    </source>
</evidence>
<reference evidence="2 3" key="1">
    <citation type="submission" date="2019-09" db="EMBL/GenBank/DDBJ databases">
        <title>Bird 10,000 Genomes (B10K) Project - Family phase.</title>
        <authorList>
            <person name="Zhang G."/>
        </authorList>
    </citation>
    <scope>NUCLEOTIDE SEQUENCE [LARGE SCALE GENOMIC DNA]</scope>
    <source>
        <strain evidence="2">B10K-CU-031-07</strain>
        <tissue evidence="2">Muscle</tissue>
    </source>
</reference>